<keyword evidence="1" id="KW-0732">Signal</keyword>
<comment type="caution">
    <text evidence="2">The sequence shown here is derived from an EMBL/GenBank/DDBJ whole genome shotgun (WGS) entry which is preliminary data.</text>
</comment>
<evidence type="ECO:0000256" key="1">
    <source>
        <dbReference type="SAM" id="SignalP"/>
    </source>
</evidence>
<dbReference type="EMBL" id="WTYI01000001">
    <property type="protein sequence ID" value="MXO97025.1"/>
    <property type="molecule type" value="Genomic_DNA"/>
</dbReference>
<name>A0A6I4TLZ9_9SPHN</name>
<sequence length="272" mass="29592">MKNWILALGAPLALSAQPVLAQDADADKAAEEAEVMAALTEAFAVEPLTTEEEARLPMARQVVDKMMPEGSMQKVIDSTFGGMLGPFMDLAAQAGPDLTETIGWDKSELEVTDEQVKEIAGIVDPNWEERQRREMAFLQEAMGEVMAAMEPAMRKGMSEAYAVAFTTTELADLDAFFSTPSGASFATKSFELANDPRIMSAAMTSMPMMMEQFAEMGEKMKAAMDDLPERKTFETLTAEKKARLLELSGLSEADLKLGMEVAAETAESDSPF</sequence>
<evidence type="ECO:0008006" key="4">
    <source>
        <dbReference type="Google" id="ProtNLM"/>
    </source>
</evidence>
<organism evidence="2 3">
    <name type="scientific">Qipengyuania aquimaris</name>
    <dbReference type="NCBI Taxonomy" id="255984"/>
    <lineage>
        <taxon>Bacteria</taxon>
        <taxon>Pseudomonadati</taxon>
        <taxon>Pseudomonadota</taxon>
        <taxon>Alphaproteobacteria</taxon>
        <taxon>Sphingomonadales</taxon>
        <taxon>Erythrobacteraceae</taxon>
        <taxon>Qipengyuania</taxon>
    </lineage>
</organism>
<dbReference type="RefSeq" id="WP_160596029.1">
    <property type="nucleotide sequence ID" value="NZ_WTYI01000001.1"/>
</dbReference>
<feature type="chain" id="PRO_5026360551" description="DUF2059 domain-containing protein" evidence="1">
    <location>
        <begin position="22"/>
        <end position="272"/>
    </location>
</feature>
<evidence type="ECO:0000313" key="2">
    <source>
        <dbReference type="EMBL" id="MXO97025.1"/>
    </source>
</evidence>
<proteinExistence type="predicted"/>
<accession>A0A6I4TLZ9</accession>
<protein>
    <recommendedName>
        <fullName evidence="4">DUF2059 domain-containing protein</fullName>
    </recommendedName>
</protein>
<dbReference type="Proteomes" id="UP000432727">
    <property type="component" value="Unassembled WGS sequence"/>
</dbReference>
<keyword evidence="3" id="KW-1185">Reference proteome</keyword>
<dbReference type="OrthoDB" id="7409988at2"/>
<gene>
    <name evidence="2" type="ORF">GRI34_11420</name>
</gene>
<dbReference type="AlphaFoldDB" id="A0A6I4TLZ9"/>
<reference evidence="2 3" key="1">
    <citation type="submission" date="2019-12" db="EMBL/GenBank/DDBJ databases">
        <title>Genomic-based taxomic classification of the family Erythrobacteraceae.</title>
        <authorList>
            <person name="Xu L."/>
        </authorList>
    </citation>
    <scope>NUCLEOTIDE SEQUENCE [LARGE SCALE GENOMIC DNA]</scope>
    <source>
        <strain evidence="2 3">JCM 12189</strain>
    </source>
</reference>
<feature type="signal peptide" evidence="1">
    <location>
        <begin position="1"/>
        <end position="21"/>
    </location>
</feature>
<evidence type="ECO:0000313" key="3">
    <source>
        <dbReference type="Proteomes" id="UP000432727"/>
    </source>
</evidence>